<dbReference type="Proteomes" id="UP000298693">
    <property type="component" value="Plasmid p4"/>
</dbReference>
<dbReference type="Pfam" id="PF02518">
    <property type="entry name" value="HATPase_c"/>
    <property type="match status" value="1"/>
</dbReference>
<keyword evidence="5" id="KW-0418">Kinase</keyword>
<feature type="domain" description="Response regulatory" evidence="11">
    <location>
        <begin position="531"/>
        <end position="646"/>
    </location>
</feature>
<evidence type="ECO:0000259" key="10">
    <source>
        <dbReference type="PROSITE" id="PS50109"/>
    </source>
</evidence>
<dbReference type="PROSITE" id="PS50110">
    <property type="entry name" value="RESPONSE_REGULATORY"/>
    <property type="match status" value="1"/>
</dbReference>
<dbReference type="Gene3D" id="3.30.565.10">
    <property type="entry name" value="Histidine kinase-like ATPase, C-terminal domain"/>
    <property type="match status" value="1"/>
</dbReference>
<evidence type="ECO:0000256" key="3">
    <source>
        <dbReference type="ARBA" id="ARBA00022553"/>
    </source>
</evidence>
<dbReference type="Gene3D" id="3.30.450.20">
    <property type="entry name" value="PAS domain"/>
    <property type="match status" value="1"/>
</dbReference>
<dbReference type="InterPro" id="IPR000700">
    <property type="entry name" value="PAS-assoc_C"/>
</dbReference>
<dbReference type="EC" id="2.7.13.3" evidence="2"/>
<dbReference type="Gene3D" id="3.40.50.2300">
    <property type="match status" value="1"/>
</dbReference>
<evidence type="ECO:0000259" key="12">
    <source>
        <dbReference type="PROSITE" id="PS50113"/>
    </source>
</evidence>
<keyword evidence="3 7" id="KW-0597">Phosphoprotein</keyword>
<evidence type="ECO:0000256" key="1">
    <source>
        <dbReference type="ARBA" id="ARBA00000085"/>
    </source>
</evidence>
<accession>A0A4D8R6N9</accession>
<evidence type="ECO:0000256" key="5">
    <source>
        <dbReference type="ARBA" id="ARBA00022777"/>
    </source>
</evidence>
<dbReference type="SUPFAM" id="SSF47384">
    <property type="entry name" value="Homodimeric domain of signal transducing histidine kinase"/>
    <property type="match status" value="1"/>
</dbReference>
<evidence type="ECO:0000259" key="11">
    <source>
        <dbReference type="PROSITE" id="PS50110"/>
    </source>
</evidence>
<feature type="region of interest" description="Disordered" evidence="9">
    <location>
        <begin position="1"/>
        <end position="53"/>
    </location>
</feature>
<dbReference type="Gene3D" id="1.10.287.130">
    <property type="match status" value="1"/>
</dbReference>
<dbReference type="InterPro" id="IPR035965">
    <property type="entry name" value="PAS-like_dom_sf"/>
</dbReference>
<dbReference type="InterPro" id="IPR004358">
    <property type="entry name" value="Sig_transdc_His_kin-like_C"/>
</dbReference>
<dbReference type="PROSITE" id="PS50113">
    <property type="entry name" value="PAC"/>
    <property type="match status" value="1"/>
</dbReference>
<dbReference type="CDD" id="cd00082">
    <property type="entry name" value="HisKA"/>
    <property type="match status" value="1"/>
</dbReference>
<dbReference type="PROSITE" id="PS50109">
    <property type="entry name" value="HIS_KIN"/>
    <property type="match status" value="1"/>
</dbReference>
<organism evidence="13 14">
    <name type="scientific">Azospirillum brasilense</name>
    <dbReference type="NCBI Taxonomy" id="192"/>
    <lineage>
        <taxon>Bacteria</taxon>
        <taxon>Pseudomonadati</taxon>
        <taxon>Pseudomonadota</taxon>
        <taxon>Alphaproteobacteria</taxon>
        <taxon>Rhodospirillales</taxon>
        <taxon>Azospirillaceae</taxon>
        <taxon>Azospirillum</taxon>
    </lineage>
</organism>
<keyword evidence="6" id="KW-0902">Two-component regulatory system</keyword>
<evidence type="ECO:0000256" key="6">
    <source>
        <dbReference type="ARBA" id="ARBA00023012"/>
    </source>
</evidence>
<keyword evidence="13" id="KW-0614">Plasmid</keyword>
<dbReference type="SMART" id="SM00448">
    <property type="entry name" value="REC"/>
    <property type="match status" value="1"/>
</dbReference>
<gene>
    <name evidence="13" type="ORF">D3869_27415</name>
</gene>
<dbReference type="PANTHER" id="PTHR43711:SF31">
    <property type="entry name" value="HISTIDINE KINASE"/>
    <property type="match status" value="1"/>
</dbReference>
<dbReference type="InterPro" id="IPR036890">
    <property type="entry name" value="HATPase_C_sf"/>
</dbReference>
<reference evidence="13 14" key="1">
    <citation type="submission" date="2018-09" db="EMBL/GenBank/DDBJ databases">
        <title>Whole genome based analysis of evolution and adaptive divergence in Indian and Brazilian strains of Azospirillum brasilense.</title>
        <authorList>
            <person name="Singh C."/>
            <person name="Tripathi A.K."/>
        </authorList>
    </citation>
    <scope>NUCLEOTIDE SEQUENCE [LARGE SCALE GENOMIC DNA]</scope>
    <source>
        <strain evidence="13 14">MTCC4039</strain>
        <plasmid evidence="13 14">p4</plasmid>
    </source>
</reference>
<protein>
    <recommendedName>
        <fullName evidence="2">histidine kinase</fullName>
        <ecNumber evidence="2">2.7.13.3</ecNumber>
    </recommendedName>
</protein>
<dbReference type="Pfam" id="PF00512">
    <property type="entry name" value="HisKA"/>
    <property type="match status" value="1"/>
</dbReference>
<name>A0A4D8R6N9_AZOBR</name>
<dbReference type="PRINTS" id="PR00344">
    <property type="entry name" value="BCTRLSENSOR"/>
</dbReference>
<dbReference type="CDD" id="cd00075">
    <property type="entry name" value="HATPase"/>
    <property type="match status" value="1"/>
</dbReference>
<evidence type="ECO:0000313" key="13">
    <source>
        <dbReference type="EMBL" id="QCO18985.1"/>
    </source>
</evidence>
<evidence type="ECO:0000313" key="14">
    <source>
        <dbReference type="Proteomes" id="UP000298693"/>
    </source>
</evidence>
<dbReference type="InterPro" id="IPR003661">
    <property type="entry name" value="HisK_dim/P_dom"/>
</dbReference>
<dbReference type="InterPro" id="IPR036097">
    <property type="entry name" value="HisK_dim/P_sf"/>
</dbReference>
<dbReference type="CDD" id="cd00156">
    <property type="entry name" value="REC"/>
    <property type="match status" value="1"/>
</dbReference>
<evidence type="ECO:0000256" key="9">
    <source>
        <dbReference type="SAM" id="MobiDB-lite"/>
    </source>
</evidence>
<feature type="domain" description="Histidine kinase" evidence="10">
    <location>
        <begin position="285"/>
        <end position="506"/>
    </location>
</feature>
<evidence type="ECO:0000256" key="7">
    <source>
        <dbReference type="PROSITE-ProRule" id="PRU00169"/>
    </source>
</evidence>
<dbReference type="EMBL" id="CP032348">
    <property type="protein sequence ID" value="QCO18985.1"/>
    <property type="molecule type" value="Genomic_DNA"/>
</dbReference>
<evidence type="ECO:0000256" key="4">
    <source>
        <dbReference type="ARBA" id="ARBA00022679"/>
    </source>
</evidence>
<feature type="compositionally biased region" description="Polar residues" evidence="9">
    <location>
        <begin position="1"/>
        <end position="10"/>
    </location>
</feature>
<feature type="coiled-coil region" evidence="8">
    <location>
        <begin position="53"/>
        <end position="133"/>
    </location>
</feature>
<geneLocation type="plasmid" evidence="13">
    <name>p4</name>
</geneLocation>
<dbReference type="InterPro" id="IPR005467">
    <property type="entry name" value="His_kinase_dom"/>
</dbReference>
<dbReference type="Gene3D" id="2.10.70.100">
    <property type="match status" value="1"/>
</dbReference>
<dbReference type="Pfam" id="PF00072">
    <property type="entry name" value="Response_reg"/>
    <property type="match status" value="1"/>
</dbReference>
<dbReference type="SUPFAM" id="SSF55785">
    <property type="entry name" value="PYP-like sensor domain (PAS domain)"/>
    <property type="match status" value="1"/>
</dbReference>
<keyword evidence="8" id="KW-0175">Coiled coil</keyword>
<dbReference type="SUPFAM" id="SSF55874">
    <property type="entry name" value="ATPase domain of HSP90 chaperone/DNA topoisomerase II/histidine kinase"/>
    <property type="match status" value="1"/>
</dbReference>
<dbReference type="Pfam" id="PF08447">
    <property type="entry name" value="PAS_3"/>
    <property type="match status" value="1"/>
</dbReference>
<dbReference type="SMART" id="SM00387">
    <property type="entry name" value="HATPase_c"/>
    <property type="match status" value="1"/>
</dbReference>
<dbReference type="InterPro" id="IPR050736">
    <property type="entry name" value="Sensor_HK_Regulatory"/>
</dbReference>
<dbReference type="SUPFAM" id="SSF52172">
    <property type="entry name" value="CheY-like"/>
    <property type="match status" value="1"/>
</dbReference>
<feature type="modified residue" description="4-aspartylphosphate" evidence="7">
    <location>
        <position position="582"/>
    </location>
</feature>
<evidence type="ECO:0000256" key="2">
    <source>
        <dbReference type="ARBA" id="ARBA00012438"/>
    </source>
</evidence>
<keyword evidence="4" id="KW-0808">Transferase</keyword>
<feature type="domain" description="PAC" evidence="12">
    <location>
        <begin position="214"/>
        <end position="267"/>
    </location>
</feature>
<dbReference type="InterPro" id="IPR011006">
    <property type="entry name" value="CheY-like_superfamily"/>
</dbReference>
<sequence length="649" mass="71394">MNMRSSQGSNDNKDAEVLRHPVGAQEQSREPTLARTPDAQEHALPPTEPRQQDADLRLRLARAEAEARDLRAALERADRHMSAARQDEAHLVAELKTSYKQLQVLADELTRSNADLERRVAERTVELEEANAALRIRKQQLSLAQRSAGAGTWDWNVAANHVTWSPECYDLMGLDRDGDRPLPPHRLLSIVLPEDLPALQRMLEITRDQAEDEFRVEFRISHPHRGVRWIASLGRVVERDPTGRPARVTGLALDLTERKAIEESLRRARDAAESASRAKTSFLAAVSHDLRQPIQAAALYAHVLRGSIGSDPAAVEVLDLLKVSIENLNGMLSGLLDLSRLEAGAVDVAIADVAPGELMTRLCAEFRSMAEEANIDLRFVPTSLAVTTDPHLLERVLRNLLSNAVSHGAPDGAGKTRGRVLLGCRRRAGSVEFQVCDNGPGIPPEARGAIFEEFRQLKNPERNAARGFGLGLSIVARIARLLGLEVSVRSVVGRGSVFAVAVPLARTRVVVRPPAPVALDAAVLAMLKGCTVLLVEDDERIRRSLTMTLTRWGVRVVAVASVEELTTRLPRLRTRPHVLLTDYRLPGGSTGRNVVDLVRRRWDVPGVIITGDTAPERLREARSIGCRLLHKPVEPAELVQALGEVIHRA</sequence>
<dbReference type="SMART" id="SM00388">
    <property type="entry name" value="HisKA"/>
    <property type="match status" value="1"/>
</dbReference>
<dbReference type="GO" id="GO:0000155">
    <property type="term" value="F:phosphorelay sensor kinase activity"/>
    <property type="evidence" value="ECO:0007669"/>
    <property type="project" value="InterPro"/>
</dbReference>
<dbReference type="InterPro" id="IPR003594">
    <property type="entry name" value="HATPase_dom"/>
</dbReference>
<dbReference type="AlphaFoldDB" id="A0A4D8R6N9"/>
<dbReference type="InterPro" id="IPR001789">
    <property type="entry name" value="Sig_transdc_resp-reg_receiver"/>
</dbReference>
<proteinExistence type="predicted"/>
<evidence type="ECO:0000256" key="8">
    <source>
        <dbReference type="SAM" id="Coils"/>
    </source>
</evidence>
<dbReference type="InterPro" id="IPR013655">
    <property type="entry name" value="PAS_fold_3"/>
</dbReference>
<dbReference type="PANTHER" id="PTHR43711">
    <property type="entry name" value="TWO-COMPONENT HISTIDINE KINASE"/>
    <property type="match status" value="1"/>
</dbReference>
<comment type="catalytic activity">
    <reaction evidence="1">
        <text>ATP + protein L-histidine = ADP + protein N-phospho-L-histidine.</text>
        <dbReference type="EC" id="2.7.13.3"/>
    </reaction>
</comment>